<gene>
    <name evidence="1" type="ORF">MM415A05475_0003</name>
</gene>
<organism evidence="1">
    <name type="scientific">viral metagenome</name>
    <dbReference type="NCBI Taxonomy" id="1070528"/>
    <lineage>
        <taxon>unclassified sequences</taxon>
        <taxon>metagenomes</taxon>
        <taxon>organismal metagenomes</taxon>
    </lineage>
</organism>
<evidence type="ECO:0000313" key="1">
    <source>
        <dbReference type="EMBL" id="QJA68908.1"/>
    </source>
</evidence>
<sequence length="89" mass="10212">MKKIISLMILLALVSATFVFIGLQPKQAISVLTTSSHQPAYPPDEWWKVQKGEPREVYIIIVNGEIVELTKEEWIVLEITKEEFNATNR</sequence>
<name>A0A6M3JHV3_9ZZZZ</name>
<accession>A0A6M3JHV3</accession>
<dbReference type="EMBL" id="MT141660">
    <property type="protein sequence ID" value="QJA68908.1"/>
    <property type="molecule type" value="Genomic_DNA"/>
</dbReference>
<protein>
    <submittedName>
        <fullName evidence="1">Uncharacterized protein</fullName>
    </submittedName>
</protein>
<dbReference type="AlphaFoldDB" id="A0A6M3JHV3"/>
<reference evidence="1" key="1">
    <citation type="submission" date="2020-03" db="EMBL/GenBank/DDBJ databases">
        <title>The deep terrestrial virosphere.</title>
        <authorList>
            <person name="Holmfeldt K."/>
            <person name="Nilsson E."/>
            <person name="Simone D."/>
            <person name="Lopez-Fernandez M."/>
            <person name="Wu X."/>
            <person name="de Brujin I."/>
            <person name="Lundin D."/>
            <person name="Andersson A."/>
            <person name="Bertilsson S."/>
            <person name="Dopson M."/>
        </authorList>
    </citation>
    <scope>NUCLEOTIDE SEQUENCE</scope>
    <source>
        <strain evidence="1">MM415A05475</strain>
    </source>
</reference>
<proteinExistence type="predicted"/>